<dbReference type="InterPro" id="IPR050228">
    <property type="entry name" value="Carboxylesterase_BioH"/>
</dbReference>
<dbReference type="RefSeq" id="WP_222823905.1">
    <property type="nucleotide sequence ID" value="NZ_JAHWXP010000001.1"/>
</dbReference>
<comment type="caution">
    <text evidence="2">The sequence shown here is derived from an EMBL/GenBank/DDBJ whole genome shotgun (WGS) entry which is preliminary data.</text>
</comment>
<dbReference type="SUPFAM" id="SSF53474">
    <property type="entry name" value="alpha/beta-Hydrolases"/>
    <property type="match status" value="1"/>
</dbReference>
<feature type="domain" description="AB hydrolase-1" evidence="1">
    <location>
        <begin position="31"/>
        <end position="276"/>
    </location>
</feature>
<evidence type="ECO:0000313" key="3">
    <source>
        <dbReference type="Proteomes" id="UP000759298"/>
    </source>
</evidence>
<keyword evidence="2" id="KW-0378">Hydrolase</keyword>
<dbReference type="GO" id="GO:0016787">
    <property type="term" value="F:hydrolase activity"/>
    <property type="evidence" value="ECO:0007669"/>
    <property type="project" value="UniProtKB-KW"/>
</dbReference>
<dbReference type="PRINTS" id="PR00111">
    <property type="entry name" value="ABHYDROLASE"/>
</dbReference>
<dbReference type="PANTHER" id="PTHR43194:SF2">
    <property type="entry name" value="PEROXISOMAL MEMBRANE PROTEIN LPX1"/>
    <property type="match status" value="1"/>
</dbReference>
<accession>A0ABS7PAX3</accession>
<evidence type="ECO:0000313" key="2">
    <source>
        <dbReference type="EMBL" id="MBY8336214.1"/>
    </source>
</evidence>
<dbReference type="Proteomes" id="UP000759298">
    <property type="component" value="Unassembled WGS sequence"/>
</dbReference>
<dbReference type="InterPro" id="IPR000073">
    <property type="entry name" value="AB_hydrolase_1"/>
</dbReference>
<dbReference type="InterPro" id="IPR029058">
    <property type="entry name" value="AB_hydrolase_fold"/>
</dbReference>
<dbReference type="PANTHER" id="PTHR43194">
    <property type="entry name" value="HYDROLASE ALPHA/BETA FOLD FAMILY"/>
    <property type="match status" value="1"/>
</dbReference>
<keyword evidence="3" id="KW-1185">Reference proteome</keyword>
<name>A0ABS7PAX3_9SPHN</name>
<proteinExistence type="predicted"/>
<organism evidence="2 3">
    <name type="scientific">Alteriqipengyuania abyssalis</name>
    <dbReference type="NCBI Taxonomy" id="2860200"/>
    <lineage>
        <taxon>Bacteria</taxon>
        <taxon>Pseudomonadati</taxon>
        <taxon>Pseudomonadota</taxon>
        <taxon>Alphaproteobacteria</taxon>
        <taxon>Sphingomonadales</taxon>
        <taxon>Erythrobacteraceae</taxon>
        <taxon>Alteriqipengyuania</taxon>
    </lineage>
</organism>
<sequence length="295" mass="32503">MDQRFTDGFWRSSDGLKLYYRDYPGGEDGRPPIICMHGLTRNSRDFADLAERLSPEWRVIVPEMRGRGQSDYAEDAATYTPLNYVEDVEALLAELGIDRFVAIGTSLGGLMTMLLASRAPDRLAGAVLNDVGPEIDEAGLEKIRSYVGQGRSFPTWMHAARALQETHEDAHPTYQLDDWLLAAKRVMVLGQNGRISFDYDMALGDAFRETPDSGGAPPANLWLAFESLGNTPLLLVRGALSNLLSEETVRQMKVRNPGMEVVLVPDTGHAPMLDEPEAVAAIDALLAKVRTRVTV</sequence>
<dbReference type="Pfam" id="PF00561">
    <property type="entry name" value="Abhydrolase_1"/>
    <property type="match status" value="1"/>
</dbReference>
<reference evidence="2 3" key="1">
    <citation type="submission" date="2021-07" db="EMBL/GenBank/DDBJ databases">
        <title>Alteriqipengyuania abyssalis NZ-12B nov, sp.nov isolated from deep sea sponge in pacific ocean.</title>
        <authorList>
            <person name="Tareen S."/>
            <person name="Wink J."/>
        </authorList>
    </citation>
    <scope>NUCLEOTIDE SEQUENCE [LARGE SCALE GENOMIC DNA]</scope>
    <source>
        <strain evidence="2 3">NZ-12B</strain>
    </source>
</reference>
<evidence type="ECO:0000259" key="1">
    <source>
        <dbReference type="Pfam" id="PF00561"/>
    </source>
</evidence>
<dbReference type="EMBL" id="JAHWXP010000001">
    <property type="protein sequence ID" value="MBY8336214.1"/>
    <property type="molecule type" value="Genomic_DNA"/>
</dbReference>
<gene>
    <name evidence="2" type="ORF">KYN89_04070</name>
</gene>
<dbReference type="Gene3D" id="3.40.50.1820">
    <property type="entry name" value="alpha/beta hydrolase"/>
    <property type="match status" value="1"/>
</dbReference>
<protein>
    <submittedName>
        <fullName evidence="2">Alpha/beta hydrolase</fullName>
    </submittedName>
</protein>